<feature type="transmembrane region" description="Helical" evidence="12">
    <location>
        <begin position="312"/>
        <end position="333"/>
    </location>
</feature>
<dbReference type="PRINTS" id="PR00344">
    <property type="entry name" value="BCTRLSENSOR"/>
</dbReference>
<keyword evidence="7" id="KW-0418">Kinase</keyword>
<feature type="transmembrane region" description="Helical" evidence="12">
    <location>
        <begin position="287"/>
        <end position="305"/>
    </location>
</feature>
<sequence>MREWLLVLTLMSFAVLAFDNSRALTRLDQAIYDATLQIISVPSSQDVLIVGIDDASLAELGPWPWPASRHGAAIDALAKAGPRAIGYEVMFDGKVASDVVSAAVLRARAVGVPVAMPVRIRVPGTNGRGHDAELPPEGALAGHSTVRQDIDGVVRRLDLALDGDQRWPHISALVAGPMGDAAIAGLPPHDATNGRLERRGERMLGFRGPAGSFQAVPISAVLAGEVPEEFIKGRVILVGVTAAGLGAQFSTAVSGRGGPMSGVEIDATLAADLIEGRVIQATGPGRSLALALVLLWLVMVGMLILRPGVAGLFGFGLMVLLLLLAAAGLVLTGRWAEPAAAAVALLAAPPVWAWRRLVVVNDWMTRELNTLGDFGLPHRRRFIASDPVTRTTEMLAATIDRVEELRRLADAALRGLPDATVLVSEGGAIVAANAAAEELFGPELHGGAVDAAFADNDLPPFGARALADPDSPWRGEFTAKDGTAREVRFTPWRDADGAPLGWIVRFADISALRRAEAAREEALQLLTHDMRAPQASILALVDRTTGLPTETAERLRQLARRTISLADGYLQLARADAGGYAMGEIDLAAIATEAVDELWPLATARGIRIVGDGLEAESMAWGNHGLLLRAVINLLGNAVKFAPADSVVGVRLQADAQDWRLDISDAGPGVSVEIQAQLFNRFRTGGDAGGVGLGLAFVKAVADGHGGYALCTSVPGEGATFSLYLPGTARSAVAA</sequence>
<dbReference type="SUPFAM" id="SSF55785">
    <property type="entry name" value="PYP-like sensor domain (PAS domain)"/>
    <property type="match status" value="1"/>
</dbReference>
<dbReference type="EC" id="2.7.13.3" evidence="3"/>
<dbReference type="InterPro" id="IPR036890">
    <property type="entry name" value="HATPase_C_sf"/>
</dbReference>
<dbReference type="PROSITE" id="PS50113">
    <property type="entry name" value="PAC"/>
    <property type="match status" value="1"/>
</dbReference>
<dbReference type="InterPro" id="IPR004358">
    <property type="entry name" value="Sig_transdc_His_kin-like_C"/>
</dbReference>
<evidence type="ECO:0000256" key="11">
    <source>
        <dbReference type="ARBA" id="ARBA00023136"/>
    </source>
</evidence>
<dbReference type="PROSITE" id="PS50109">
    <property type="entry name" value="HIS_KIN"/>
    <property type="match status" value="1"/>
</dbReference>
<organism evidence="15 16">
    <name type="scientific">Polymorphobacter multimanifer</name>
    <dbReference type="NCBI Taxonomy" id="1070431"/>
    <lineage>
        <taxon>Bacteria</taxon>
        <taxon>Pseudomonadati</taxon>
        <taxon>Pseudomonadota</taxon>
        <taxon>Alphaproteobacteria</taxon>
        <taxon>Sphingomonadales</taxon>
        <taxon>Sphingosinicellaceae</taxon>
        <taxon>Polymorphobacter</taxon>
    </lineage>
</organism>
<dbReference type="Proteomes" id="UP000538147">
    <property type="component" value="Unassembled WGS sequence"/>
</dbReference>
<evidence type="ECO:0000256" key="8">
    <source>
        <dbReference type="ARBA" id="ARBA00022840"/>
    </source>
</evidence>
<evidence type="ECO:0000313" key="15">
    <source>
        <dbReference type="EMBL" id="MBB6226398.1"/>
    </source>
</evidence>
<dbReference type="GO" id="GO:0000156">
    <property type="term" value="F:phosphorelay response regulator activity"/>
    <property type="evidence" value="ECO:0007669"/>
    <property type="project" value="TreeGrafter"/>
</dbReference>
<dbReference type="PIRSF" id="PIRSF037347">
    <property type="entry name" value="STHK_CHASE2_PAS_prd"/>
    <property type="match status" value="1"/>
</dbReference>
<dbReference type="InterPro" id="IPR005467">
    <property type="entry name" value="His_kinase_dom"/>
</dbReference>
<comment type="caution">
    <text evidence="15">The sequence shown here is derived from an EMBL/GenBank/DDBJ whole genome shotgun (WGS) entry which is preliminary data.</text>
</comment>
<dbReference type="GO" id="GO:0016020">
    <property type="term" value="C:membrane"/>
    <property type="evidence" value="ECO:0007669"/>
    <property type="project" value="UniProtKB-SubCell"/>
</dbReference>
<evidence type="ECO:0000256" key="2">
    <source>
        <dbReference type="ARBA" id="ARBA00004141"/>
    </source>
</evidence>
<dbReference type="PANTHER" id="PTHR42878:SF7">
    <property type="entry name" value="SENSOR HISTIDINE KINASE GLRK"/>
    <property type="match status" value="1"/>
</dbReference>
<keyword evidence="4" id="KW-0808">Transferase</keyword>
<comment type="subcellular location">
    <subcellularLocation>
        <location evidence="2">Membrane</location>
        <topology evidence="2">Multi-pass membrane protein</topology>
    </subcellularLocation>
</comment>
<dbReference type="AlphaFoldDB" id="A0A841LBL7"/>
<dbReference type="InterPro" id="IPR007890">
    <property type="entry name" value="CHASE2"/>
</dbReference>
<dbReference type="Gene3D" id="3.30.450.20">
    <property type="entry name" value="PAS domain"/>
    <property type="match status" value="1"/>
</dbReference>
<dbReference type="InterPro" id="IPR050351">
    <property type="entry name" value="BphY/WalK/GraS-like"/>
</dbReference>
<evidence type="ECO:0000256" key="1">
    <source>
        <dbReference type="ARBA" id="ARBA00000085"/>
    </source>
</evidence>
<evidence type="ECO:0000256" key="10">
    <source>
        <dbReference type="ARBA" id="ARBA00023012"/>
    </source>
</evidence>
<proteinExistence type="predicted"/>
<dbReference type="GO" id="GO:0007234">
    <property type="term" value="P:osmosensory signaling via phosphorelay pathway"/>
    <property type="evidence" value="ECO:0007669"/>
    <property type="project" value="TreeGrafter"/>
</dbReference>
<evidence type="ECO:0000256" key="12">
    <source>
        <dbReference type="SAM" id="Phobius"/>
    </source>
</evidence>
<comment type="catalytic activity">
    <reaction evidence="1">
        <text>ATP + protein L-histidine = ADP + protein N-phospho-L-histidine.</text>
        <dbReference type="EC" id="2.7.13.3"/>
    </reaction>
</comment>
<dbReference type="GO" id="GO:0030295">
    <property type="term" value="F:protein kinase activator activity"/>
    <property type="evidence" value="ECO:0007669"/>
    <property type="project" value="TreeGrafter"/>
</dbReference>
<evidence type="ECO:0000256" key="9">
    <source>
        <dbReference type="ARBA" id="ARBA00022989"/>
    </source>
</evidence>
<evidence type="ECO:0000259" key="13">
    <source>
        <dbReference type="PROSITE" id="PS50109"/>
    </source>
</evidence>
<keyword evidence="11 12" id="KW-0472">Membrane</keyword>
<dbReference type="EMBL" id="JACIIV010000003">
    <property type="protein sequence ID" value="MBB6226398.1"/>
    <property type="molecule type" value="Genomic_DNA"/>
</dbReference>
<reference evidence="15 16" key="1">
    <citation type="submission" date="2020-08" db="EMBL/GenBank/DDBJ databases">
        <title>Genomic Encyclopedia of Type Strains, Phase IV (KMG-IV): sequencing the most valuable type-strain genomes for metagenomic binning, comparative biology and taxonomic classification.</title>
        <authorList>
            <person name="Goeker M."/>
        </authorList>
    </citation>
    <scope>NUCLEOTIDE SEQUENCE [LARGE SCALE GENOMIC DNA]</scope>
    <source>
        <strain evidence="15 16">DSM 102189</strain>
    </source>
</reference>
<gene>
    <name evidence="15" type="ORF">FHS79_000552</name>
</gene>
<dbReference type="InterPro" id="IPR000014">
    <property type="entry name" value="PAS"/>
</dbReference>
<accession>A0A841LBL7</accession>
<dbReference type="InterPro" id="IPR035965">
    <property type="entry name" value="PAS-like_dom_sf"/>
</dbReference>
<feature type="domain" description="PAC" evidence="14">
    <location>
        <begin position="471"/>
        <end position="521"/>
    </location>
</feature>
<dbReference type="InterPro" id="IPR013656">
    <property type="entry name" value="PAS_4"/>
</dbReference>
<dbReference type="SMART" id="SM01080">
    <property type="entry name" value="CHASE2"/>
    <property type="match status" value="1"/>
</dbReference>
<evidence type="ECO:0000259" key="14">
    <source>
        <dbReference type="PROSITE" id="PS50113"/>
    </source>
</evidence>
<feature type="domain" description="Histidine kinase" evidence="13">
    <location>
        <begin position="525"/>
        <end position="729"/>
    </location>
</feature>
<keyword evidence="10" id="KW-0902">Two-component regulatory system</keyword>
<dbReference type="InterPro" id="IPR017181">
    <property type="entry name" value="Sig_transdc_His_kin_CHASE2"/>
</dbReference>
<dbReference type="Pfam" id="PF05226">
    <property type="entry name" value="CHASE2"/>
    <property type="match status" value="1"/>
</dbReference>
<dbReference type="GO" id="GO:0005524">
    <property type="term" value="F:ATP binding"/>
    <property type="evidence" value="ECO:0007669"/>
    <property type="project" value="UniProtKB-KW"/>
</dbReference>
<dbReference type="PANTHER" id="PTHR42878">
    <property type="entry name" value="TWO-COMPONENT HISTIDINE KINASE"/>
    <property type="match status" value="1"/>
</dbReference>
<dbReference type="InterPro" id="IPR036097">
    <property type="entry name" value="HisK_dim/P_sf"/>
</dbReference>
<dbReference type="CDD" id="cd00075">
    <property type="entry name" value="HATPase"/>
    <property type="match status" value="1"/>
</dbReference>
<keyword evidence="5 12" id="KW-0812">Transmembrane</keyword>
<dbReference type="InterPro" id="IPR000700">
    <property type="entry name" value="PAS-assoc_C"/>
</dbReference>
<dbReference type="Pfam" id="PF02518">
    <property type="entry name" value="HATPase_c"/>
    <property type="match status" value="1"/>
</dbReference>
<keyword evidence="9 12" id="KW-1133">Transmembrane helix</keyword>
<evidence type="ECO:0000256" key="3">
    <source>
        <dbReference type="ARBA" id="ARBA00012438"/>
    </source>
</evidence>
<evidence type="ECO:0000256" key="5">
    <source>
        <dbReference type="ARBA" id="ARBA00022692"/>
    </source>
</evidence>
<evidence type="ECO:0000256" key="4">
    <source>
        <dbReference type="ARBA" id="ARBA00022679"/>
    </source>
</evidence>
<dbReference type="NCBIfam" id="TIGR00229">
    <property type="entry name" value="sensory_box"/>
    <property type="match status" value="1"/>
</dbReference>
<keyword evidence="16" id="KW-1185">Reference proteome</keyword>
<dbReference type="GO" id="GO:0000155">
    <property type="term" value="F:phosphorelay sensor kinase activity"/>
    <property type="evidence" value="ECO:0007669"/>
    <property type="project" value="InterPro"/>
</dbReference>
<dbReference type="Pfam" id="PF08448">
    <property type="entry name" value="PAS_4"/>
    <property type="match status" value="1"/>
</dbReference>
<dbReference type="SUPFAM" id="SSF47384">
    <property type="entry name" value="Homodimeric domain of signal transducing histidine kinase"/>
    <property type="match status" value="1"/>
</dbReference>
<protein>
    <recommendedName>
        <fullName evidence="3">histidine kinase</fullName>
        <ecNumber evidence="3">2.7.13.3</ecNumber>
    </recommendedName>
</protein>
<dbReference type="SMART" id="SM00387">
    <property type="entry name" value="HATPase_c"/>
    <property type="match status" value="1"/>
</dbReference>
<keyword evidence="6" id="KW-0547">Nucleotide-binding</keyword>
<evidence type="ECO:0000256" key="7">
    <source>
        <dbReference type="ARBA" id="ARBA00022777"/>
    </source>
</evidence>
<dbReference type="InterPro" id="IPR003594">
    <property type="entry name" value="HATPase_dom"/>
</dbReference>
<evidence type="ECO:0000256" key="6">
    <source>
        <dbReference type="ARBA" id="ARBA00022741"/>
    </source>
</evidence>
<keyword evidence="8" id="KW-0067">ATP-binding</keyword>
<dbReference type="SUPFAM" id="SSF55874">
    <property type="entry name" value="ATPase domain of HSP90 chaperone/DNA topoisomerase II/histidine kinase"/>
    <property type="match status" value="1"/>
</dbReference>
<evidence type="ECO:0000313" key="16">
    <source>
        <dbReference type="Proteomes" id="UP000538147"/>
    </source>
</evidence>
<name>A0A841LBL7_9SPHN</name>
<dbReference type="Gene3D" id="3.30.565.10">
    <property type="entry name" value="Histidine kinase-like ATPase, C-terminal domain"/>
    <property type="match status" value="1"/>
</dbReference>